<protein>
    <submittedName>
        <fullName evidence="1">Uncharacterized protein</fullName>
    </submittedName>
</protein>
<evidence type="ECO:0000313" key="2">
    <source>
        <dbReference type="Proteomes" id="UP000036513"/>
    </source>
</evidence>
<dbReference type="STRING" id="37916.MCHLDSM_01119"/>
<proteinExistence type="predicted"/>
<dbReference type="EMBL" id="JYNL01000009">
    <property type="protein sequence ID" value="KMO82496.1"/>
    <property type="molecule type" value="Genomic_DNA"/>
</dbReference>
<dbReference type="PATRIC" id="fig|37916.4.peg.998"/>
<name>A0A0J6ZCT3_9MYCO</name>
<evidence type="ECO:0000313" key="1">
    <source>
        <dbReference type="EMBL" id="KMO82496.1"/>
    </source>
</evidence>
<gene>
    <name evidence="1" type="ORF">MCHLDSM_01119</name>
</gene>
<reference evidence="1 2" key="1">
    <citation type="journal article" date="2015" name="Genome Biol. Evol.">
        <title>Characterization of Three Mycobacterium spp. with Potential Use in Bioremediation by Genome Sequencing and Comparative Genomics.</title>
        <authorList>
            <person name="Das S."/>
            <person name="Pettersson B.M."/>
            <person name="Behra P.R."/>
            <person name="Ramesh M."/>
            <person name="Dasgupta S."/>
            <person name="Bhattacharya A."/>
            <person name="Kirsebom L.A."/>
        </authorList>
    </citation>
    <scope>NUCLEOTIDE SEQUENCE [LARGE SCALE GENOMIC DNA]</scope>
    <source>
        <strain evidence="1 2">DSM 43826</strain>
    </source>
</reference>
<sequence length="64" mass="6841">MSNLEIHASTTGYDDAEAIATMLELAATAVREAGGTAVDLTDQTTTVNQESHPQQVYWSMHFGG</sequence>
<dbReference type="RefSeq" id="WP_048469095.1">
    <property type="nucleotide sequence ID" value="NZ_JYNL01000009.1"/>
</dbReference>
<dbReference type="AlphaFoldDB" id="A0A0J6ZCT3"/>
<comment type="caution">
    <text evidence="1">The sequence shown here is derived from an EMBL/GenBank/DDBJ whole genome shotgun (WGS) entry which is preliminary data.</text>
</comment>
<accession>A0A0J6ZCT3</accession>
<keyword evidence="2" id="KW-1185">Reference proteome</keyword>
<organism evidence="1 2">
    <name type="scientific">Mycolicibacterium chlorophenolicum</name>
    <dbReference type="NCBI Taxonomy" id="37916"/>
    <lineage>
        <taxon>Bacteria</taxon>
        <taxon>Bacillati</taxon>
        <taxon>Actinomycetota</taxon>
        <taxon>Actinomycetes</taxon>
        <taxon>Mycobacteriales</taxon>
        <taxon>Mycobacteriaceae</taxon>
        <taxon>Mycolicibacterium</taxon>
    </lineage>
</organism>
<dbReference type="Proteomes" id="UP000036513">
    <property type="component" value="Unassembled WGS sequence"/>
</dbReference>